<dbReference type="InterPro" id="IPR020823">
    <property type="entry name" value="Cell_div_FtsA"/>
</dbReference>
<keyword evidence="1 5" id="KW-1003">Cell membrane</keyword>
<comment type="similarity">
    <text evidence="5 6">Belongs to the FtsA/MreB family.</text>
</comment>
<dbReference type="PANTHER" id="PTHR32432:SF4">
    <property type="entry name" value="CELL DIVISION PROTEIN FTSA"/>
    <property type="match status" value="1"/>
</dbReference>
<proteinExistence type="inferred from homology"/>
<dbReference type="NCBIfam" id="TIGR01174">
    <property type="entry name" value="ftsA"/>
    <property type="match status" value="1"/>
</dbReference>
<evidence type="ECO:0000313" key="9">
    <source>
        <dbReference type="Proteomes" id="UP000192132"/>
    </source>
</evidence>
<evidence type="ECO:0000256" key="1">
    <source>
        <dbReference type="ARBA" id="ARBA00022475"/>
    </source>
</evidence>
<keyword evidence="2 5" id="KW-0132">Cell division</keyword>
<dbReference type="Pfam" id="PF02491">
    <property type="entry name" value="SHS2_FTSA"/>
    <property type="match status" value="1"/>
</dbReference>
<evidence type="ECO:0000313" key="8">
    <source>
        <dbReference type="EMBL" id="ONG40034.1"/>
    </source>
</evidence>
<dbReference type="Gene3D" id="3.30.420.40">
    <property type="match status" value="2"/>
</dbReference>
<reference evidence="8 9" key="1">
    <citation type="submission" date="2016-10" db="EMBL/GenBank/DDBJ databases">
        <title>Draft Genome sequence of Alkanindiges sp. strain H1.</title>
        <authorList>
            <person name="Subhash Y."/>
            <person name="Lee S."/>
        </authorList>
    </citation>
    <scope>NUCLEOTIDE SEQUENCE [LARGE SCALE GENOMIC DNA]</scope>
    <source>
        <strain evidence="8 9">H1</strain>
    </source>
</reference>
<dbReference type="InterPro" id="IPR043129">
    <property type="entry name" value="ATPase_NBD"/>
</dbReference>
<evidence type="ECO:0000256" key="3">
    <source>
        <dbReference type="ARBA" id="ARBA00023136"/>
    </source>
</evidence>
<comment type="subunit">
    <text evidence="5">Self-interacts. Interacts with FtsZ.</text>
</comment>
<organism evidence="8 9">
    <name type="scientific">Alkanindiges hydrocarboniclasticus</name>
    <dbReference type="NCBI Taxonomy" id="1907941"/>
    <lineage>
        <taxon>Bacteria</taxon>
        <taxon>Pseudomonadati</taxon>
        <taxon>Pseudomonadota</taxon>
        <taxon>Gammaproteobacteria</taxon>
        <taxon>Moraxellales</taxon>
        <taxon>Moraxellaceae</taxon>
        <taxon>Alkanindiges</taxon>
    </lineage>
</organism>
<keyword evidence="3 5" id="KW-0472">Membrane</keyword>
<protein>
    <recommendedName>
        <fullName evidence="5 6">Cell division protein FtsA</fullName>
    </recommendedName>
</protein>
<dbReference type="SUPFAM" id="SSF53067">
    <property type="entry name" value="Actin-like ATPase domain"/>
    <property type="match status" value="2"/>
</dbReference>
<dbReference type="PANTHER" id="PTHR32432">
    <property type="entry name" value="CELL DIVISION PROTEIN FTSA-RELATED"/>
    <property type="match status" value="1"/>
</dbReference>
<dbReference type="Proteomes" id="UP000192132">
    <property type="component" value="Unassembled WGS sequence"/>
</dbReference>
<comment type="subcellular location">
    <subcellularLocation>
        <location evidence="5">Cell membrane</location>
        <topology evidence="5">Peripheral membrane protein</topology>
        <orientation evidence="5">Cytoplasmic side</orientation>
    </subcellularLocation>
    <text evidence="5">Localizes to the Z ring in an FtsZ-dependent manner. Targeted to the membrane through a conserved C-terminal amphipathic helix.</text>
</comment>
<dbReference type="InterPro" id="IPR050696">
    <property type="entry name" value="FtsA/MreB"/>
</dbReference>
<sequence length="422" mass="46072">MNEAVPSVVAIDIGTHKVSVLIGRIHAPDQIEVIGMAHAPNRGMSKGIIRNLDKVVAAIKDAVAQAEDMADCRIHTAWVAIPSAELKSFNASGRTPVMNQTITTTEIVRTLEMAKSSHLMPDHYLTNAVPLGVAIDDQPEWVDHPINMSGNFITGHYHLMMLPINTMQNLDKALKSAGIGVERTIISTLATSEAVLLKDEKEYGVCMIDIGAGTTNIAVYLENRLILSHTLQRGGEHVTRDIASVLQTSTEQAENLKIRYGCVDLSAIKPDQMIQIPGIGIAPGMIISRIELADIIVARYEEIFEEVRQQLEQSGAINVLRHGVVLTGDACQIEGAVALARRVLGVSAHLGNPPLAVDISEEKRPLLRRSIYATASGLLMYSQNEQQRASEVGVEEQSNDGWLQQYVVQPVQTILEKLRQLV</sequence>
<dbReference type="SMART" id="SM00842">
    <property type="entry name" value="FtsA"/>
    <property type="match status" value="1"/>
</dbReference>
<comment type="function">
    <text evidence="5 6">Cell division protein that is involved in the assembly of the Z ring. May serve as a membrane anchor for the Z ring.</text>
</comment>
<dbReference type="PIRSF" id="PIRSF003101">
    <property type="entry name" value="FtsA"/>
    <property type="match status" value="1"/>
</dbReference>
<evidence type="ECO:0000256" key="2">
    <source>
        <dbReference type="ARBA" id="ARBA00022618"/>
    </source>
</evidence>
<dbReference type="HAMAP" id="MF_02033">
    <property type="entry name" value="FtsA"/>
    <property type="match status" value="1"/>
</dbReference>
<dbReference type="GO" id="GO:0032153">
    <property type="term" value="C:cell division site"/>
    <property type="evidence" value="ECO:0007669"/>
    <property type="project" value="UniProtKB-UniRule"/>
</dbReference>
<dbReference type="CDD" id="cd24048">
    <property type="entry name" value="ASKHA_NBD_FtsA"/>
    <property type="match status" value="1"/>
</dbReference>
<dbReference type="Pfam" id="PF14450">
    <property type="entry name" value="FtsA"/>
    <property type="match status" value="1"/>
</dbReference>
<dbReference type="OrthoDB" id="9810567at2"/>
<comment type="caution">
    <text evidence="8">The sequence shown here is derived from an EMBL/GenBank/DDBJ whole genome shotgun (WGS) entry which is preliminary data.</text>
</comment>
<dbReference type="AlphaFoldDB" id="A0A1S8CWF8"/>
<dbReference type="RefSeq" id="WP_076878035.1">
    <property type="nucleotide sequence ID" value="NZ_MLCN01000018.1"/>
</dbReference>
<keyword evidence="4 5" id="KW-0131">Cell cycle</keyword>
<evidence type="ECO:0000259" key="7">
    <source>
        <dbReference type="SMART" id="SM00842"/>
    </source>
</evidence>
<evidence type="ECO:0000256" key="5">
    <source>
        <dbReference type="HAMAP-Rule" id="MF_02033"/>
    </source>
</evidence>
<gene>
    <name evidence="5" type="primary">ftsA</name>
    <name evidence="8" type="ORF">BKE30_07685</name>
</gene>
<dbReference type="EMBL" id="MLCN01000018">
    <property type="protein sequence ID" value="ONG40034.1"/>
    <property type="molecule type" value="Genomic_DNA"/>
</dbReference>
<accession>A0A1S8CWF8</accession>
<evidence type="ECO:0000256" key="6">
    <source>
        <dbReference type="PIRNR" id="PIRNR003101"/>
    </source>
</evidence>
<keyword evidence="9" id="KW-1185">Reference proteome</keyword>
<dbReference type="InterPro" id="IPR003494">
    <property type="entry name" value="SHS2_FtsA"/>
</dbReference>
<dbReference type="STRING" id="1907941.BKE30_07685"/>
<evidence type="ECO:0000256" key="4">
    <source>
        <dbReference type="ARBA" id="ARBA00023306"/>
    </source>
</evidence>
<dbReference type="GO" id="GO:0043093">
    <property type="term" value="P:FtsZ-dependent cytokinesis"/>
    <property type="evidence" value="ECO:0007669"/>
    <property type="project" value="UniProtKB-UniRule"/>
</dbReference>
<feature type="domain" description="SHS2" evidence="7">
    <location>
        <begin position="8"/>
        <end position="195"/>
    </location>
</feature>
<name>A0A1S8CWF8_9GAMM</name>
<dbReference type="GO" id="GO:0009898">
    <property type="term" value="C:cytoplasmic side of plasma membrane"/>
    <property type="evidence" value="ECO:0007669"/>
    <property type="project" value="UniProtKB-UniRule"/>
</dbReference>